<dbReference type="AlphaFoldDB" id="A0A7Y7ITI8"/>
<dbReference type="EMBL" id="JABXXP010000006">
    <property type="protein sequence ID" value="NVN09838.1"/>
    <property type="molecule type" value="Genomic_DNA"/>
</dbReference>
<name>A0A7Y7ITI8_9PROT</name>
<evidence type="ECO:0000313" key="1">
    <source>
        <dbReference type="EMBL" id="NVN09838.1"/>
    </source>
</evidence>
<evidence type="ECO:0000313" key="2">
    <source>
        <dbReference type="Proteomes" id="UP000534870"/>
    </source>
</evidence>
<protein>
    <recommendedName>
        <fullName evidence="3">Class I SAM-dependent methyltransferase</fullName>
    </recommendedName>
</protein>
<dbReference type="Proteomes" id="UP000534870">
    <property type="component" value="Unassembled WGS sequence"/>
</dbReference>
<proteinExistence type="predicted"/>
<organism evidence="1 2">
    <name type="scientific">Nguyenibacter vanlangensis</name>
    <dbReference type="NCBI Taxonomy" id="1216886"/>
    <lineage>
        <taxon>Bacteria</taxon>
        <taxon>Pseudomonadati</taxon>
        <taxon>Pseudomonadota</taxon>
        <taxon>Alphaproteobacteria</taxon>
        <taxon>Acetobacterales</taxon>
        <taxon>Acetobacteraceae</taxon>
        <taxon>Nguyenibacter</taxon>
    </lineage>
</organism>
<accession>A0A7Y7ITI8</accession>
<comment type="caution">
    <text evidence="1">The sequence shown here is derived from an EMBL/GenBank/DDBJ whole genome shotgun (WGS) entry which is preliminary data.</text>
</comment>
<evidence type="ECO:0008006" key="3">
    <source>
        <dbReference type="Google" id="ProtNLM"/>
    </source>
</evidence>
<reference evidence="1 2" key="1">
    <citation type="submission" date="2020-06" db="EMBL/GenBank/DDBJ databases">
        <title>Description of novel acetic acid bacteria.</title>
        <authorList>
            <person name="Sombolestani A."/>
        </authorList>
    </citation>
    <scope>NUCLEOTIDE SEQUENCE [LARGE SCALE GENOMIC DNA]</scope>
    <source>
        <strain evidence="1 2">LMG 31431</strain>
    </source>
</reference>
<gene>
    <name evidence="1" type="ORF">HUK84_01520</name>
</gene>
<sequence>MLALLDKLTGDDGEATLGRLMQQPECIDSLAAEIASGASIERIRKRALTLDTMISELVEADFAYVGLPKEARDCDFRTGFETYLRPVLGKRAQGFAAIFERLDRHTRPFIVETGSLRIPDNWEGDGQSTFQFDWYARTRHGSVFTIDINPASIDSARRACSGTTSTILNDSVAALHALGSVAGRPAALIYLDSFDLDLENPVPSAVHHAMEVMAARRLIGEGTIICVDDFDVPPLGQGGKGLIVDQFMSSIGAEVVYSGYQKVWQLSG</sequence>